<accession>A0AC35U4J6</accession>
<dbReference type="WBParaSite" id="RSKR_0000800400.1">
    <property type="protein sequence ID" value="RSKR_0000800400.1"/>
    <property type="gene ID" value="RSKR_0000800400"/>
</dbReference>
<evidence type="ECO:0000313" key="1">
    <source>
        <dbReference type="Proteomes" id="UP000095286"/>
    </source>
</evidence>
<dbReference type="Proteomes" id="UP000095286">
    <property type="component" value="Unplaced"/>
</dbReference>
<reference evidence="2" key="1">
    <citation type="submission" date="2016-11" db="UniProtKB">
        <authorList>
            <consortium name="WormBaseParasite"/>
        </authorList>
    </citation>
    <scope>IDENTIFICATION</scope>
    <source>
        <strain evidence="2">KR3021</strain>
    </source>
</reference>
<organism evidence="1 2">
    <name type="scientific">Rhabditophanes sp. KR3021</name>
    <dbReference type="NCBI Taxonomy" id="114890"/>
    <lineage>
        <taxon>Eukaryota</taxon>
        <taxon>Metazoa</taxon>
        <taxon>Ecdysozoa</taxon>
        <taxon>Nematoda</taxon>
        <taxon>Chromadorea</taxon>
        <taxon>Rhabditida</taxon>
        <taxon>Tylenchina</taxon>
        <taxon>Panagrolaimomorpha</taxon>
        <taxon>Strongyloidoidea</taxon>
        <taxon>Alloionematidae</taxon>
        <taxon>Rhabditophanes</taxon>
    </lineage>
</organism>
<sequence>MKTWLVTVQCLLIPLMICCNSITNKSNDLPHCTRTTTMQGILLDINDIKNGTNEKFSLQNQMTLMDTSCIMIHKKNETDVDVLHTLQYLRLEQHYPITGEYSFGIPQIETSCVCDCAGGDQHCNSEMYKYQNCSAASVCYRTYHPFQSSAGCLTSKQSELCCEMKIEPYKNWIFQAVRLRQPDTFLIFRYKVYERIKNEWYQYNDDIIDVPLNKGGAKFHINSYHKIELIVGGSRPQRQVEPGMYFYKKGYNFDRYRDNVDVKTGVSINDVTETNLDKLGWLRFERGRWQVKKGTIKLTQAHHANVINCKQQIYTSTFDAEQFIMNGIEGHVENYDLGVYLKEDPWIDKISVEERVIKISHAEGISVFVNLKTDARPKSFYHSSHFSSFNGTIELDKDSNRFLNITIFGGKGTLIGQVISSSENKDVELVFSIQIDNSLYKSGFKAIIPLPASINATRNVCFYPSDHIESQSCKWIRYSSVPMMEYSVAEKWLTEKANCYGCNERGIDNIVLKLDPRTWFDGINSPTELIMCIFEISLGIVALILTICIFTKCIIPLLTCTLSIGSCFSCAKVHNKS</sequence>
<protein>
    <submittedName>
        <fullName evidence="2">HAP2-GCS1 domain-containing protein</fullName>
    </submittedName>
</protein>
<name>A0AC35U4J6_9BILA</name>
<evidence type="ECO:0000313" key="2">
    <source>
        <dbReference type="WBParaSite" id="RSKR_0000800400.1"/>
    </source>
</evidence>
<proteinExistence type="predicted"/>